<reference evidence="2 3" key="1">
    <citation type="submission" date="2020-10" db="EMBL/GenBank/DDBJ databases">
        <title>Chromosome-scale genome assembly of the Allis shad, Alosa alosa.</title>
        <authorList>
            <person name="Margot Z."/>
            <person name="Christophe K."/>
            <person name="Cabau C."/>
            <person name="Louis A."/>
            <person name="Berthelot C."/>
            <person name="Parey E."/>
            <person name="Roest Crollius H."/>
            <person name="Montfort J."/>
            <person name="Robinson-Rechavi M."/>
            <person name="Bucao C."/>
            <person name="Bouchez O."/>
            <person name="Gislard M."/>
            <person name="Lluch J."/>
            <person name="Milhes M."/>
            <person name="Lampietro C."/>
            <person name="Lopez Roques C."/>
            <person name="Donnadieu C."/>
            <person name="Braasch I."/>
            <person name="Desvignes T."/>
            <person name="Postlethwait J."/>
            <person name="Bobe J."/>
            <person name="Guiguen Y."/>
        </authorList>
    </citation>
    <scope>NUCLEOTIDE SEQUENCE [LARGE SCALE GENOMIC DNA]</scope>
    <source>
        <strain evidence="2">M-15738</strain>
        <tissue evidence="2">Blood</tissue>
    </source>
</reference>
<dbReference type="EMBL" id="JADWDJ010000001">
    <property type="protein sequence ID" value="KAG5285972.1"/>
    <property type="molecule type" value="Genomic_DNA"/>
</dbReference>
<proteinExistence type="predicted"/>
<evidence type="ECO:0000313" key="3">
    <source>
        <dbReference type="Proteomes" id="UP000823561"/>
    </source>
</evidence>
<feature type="region of interest" description="Disordered" evidence="1">
    <location>
        <begin position="317"/>
        <end position="355"/>
    </location>
</feature>
<feature type="region of interest" description="Disordered" evidence="1">
    <location>
        <begin position="245"/>
        <end position="264"/>
    </location>
</feature>
<comment type="caution">
    <text evidence="2">The sequence shown here is derived from an EMBL/GenBank/DDBJ whole genome shotgun (WGS) entry which is preliminary data.</text>
</comment>
<evidence type="ECO:0000256" key="1">
    <source>
        <dbReference type="SAM" id="MobiDB-lite"/>
    </source>
</evidence>
<name>A0AAV6HJA1_9TELE</name>
<gene>
    <name evidence="2" type="ORF">AALO_G00009580</name>
</gene>
<feature type="region of interest" description="Disordered" evidence="1">
    <location>
        <begin position="54"/>
        <end position="75"/>
    </location>
</feature>
<protein>
    <submittedName>
        <fullName evidence="2">Uncharacterized protein</fullName>
    </submittedName>
</protein>
<keyword evidence="3" id="KW-1185">Reference proteome</keyword>
<sequence length="355" mass="38769">MAENESPIQGPLLEGSSCNEVGGGSHCPAGRTNQLDLSENYTVLNSCGLAENAPENPSTLVSDRPLRDSQENSNHTSILTSRQSSCFSVCLWFHHLASIILEFLRKALSCKDETEMREQSSHDISFSNSLLTAITSLTPDYQPVSGDDSLPLQEQDKDSNSEHHSHSLSLEHVSDPDTRTAENTSSSAGGAPKRSLCLETKSDICECRTTSLTTMFQSKDEDLCYDNNSEHTCSLTSESCGEAYDSDAEMAGSESSSPSPEKRLCSETTSEACDSINSLLHHSVDENTIYIRGNINDLMSQKTCFCQKERTSSLCERTFPGDRKRTTSPGQGSRHQTVQSRKVAKKSSTAQGQSR</sequence>
<accession>A0AAV6HJA1</accession>
<dbReference type="Proteomes" id="UP000823561">
    <property type="component" value="Chromosome 1"/>
</dbReference>
<feature type="compositionally biased region" description="Basic and acidic residues" evidence="1">
    <location>
        <begin position="154"/>
        <end position="165"/>
    </location>
</feature>
<organism evidence="2 3">
    <name type="scientific">Alosa alosa</name>
    <name type="common">allis shad</name>
    <dbReference type="NCBI Taxonomy" id="278164"/>
    <lineage>
        <taxon>Eukaryota</taxon>
        <taxon>Metazoa</taxon>
        <taxon>Chordata</taxon>
        <taxon>Craniata</taxon>
        <taxon>Vertebrata</taxon>
        <taxon>Euteleostomi</taxon>
        <taxon>Actinopterygii</taxon>
        <taxon>Neopterygii</taxon>
        <taxon>Teleostei</taxon>
        <taxon>Clupei</taxon>
        <taxon>Clupeiformes</taxon>
        <taxon>Clupeoidei</taxon>
        <taxon>Clupeidae</taxon>
        <taxon>Alosa</taxon>
    </lineage>
</organism>
<feature type="non-terminal residue" evidence="2">
    <location>
        <position position="355"/>
    </location>
</feature>
<dbReference type="AlphaFoldDB" id="A0AAV6HJA1"/>
<evidence type="ECO:0000313" key="2">
    <source>
        <dbReference type="EMBL" id="KAG5285972.1"/>
    </source>
</evidence>
<feature type="compositionally biased region" description="Polar residues" evidence="1">
    <location>
        <begin position="327"/>
        <end position="355"/>
    </location>
</feature>
<feature type="region of interest" description="Disordered" evidence="1">
    <location>
        <begin position="142"/>
        <end position="194"/>
    </location>
</feature>